<evidence type="ECO:0000313" key="8">
    <source>
        <dbReference type="EMBL" id="KAG0448226.1"/>
    </source>
</evidence>
<dbReference type="InterPro" id="IPR000608">
    <property type="entry name" value="UBC"/>
</dbReference>
<dbReference type="InterPro" id="IPR016135">
    <property type="entry name" value="UBQ-conjugating_enzyme/RWD"/>
</dbReference>
<dbReference type="SUPFAM" id="SSF54495">
    <property type="entry name" value="UBC-like"/>
    <property type="match status" value="1"/>
</dbReference>
<keyword evidence="5" id="KW-0067">ATP-binding</keyword>
<feature type="compositionally biased region" description="Basic and acidic residues" evidence="6">
    <location>
        <begin position="23"/>
        <end position="36"/>
    </location>
</feature>
<proteinExistence type="predicted"/>
<feature type="domain" description="UBC core" evidence="7">
    <location>
        <begin position="152"/>
        <end position="311"/>
    </location>
</feature>
<sequence>MEESSSSELSRDVSVNASTSTSLKDEINIPSENKDDVESDELYSSFKDFGVPNVPDDVDYYDDEDDLFDEYGYHDESNCDIDDIVTMFEDIDLSTGLEVAFNDLDAVNQNDEIAVKFKSFKKFDSVSDPSDHHFCSPELLKIKGAGMEPTKKWTRRIQHEWRLLEKHLPETIYVRVYEGRLDLLRAAIVGPTGTPYHDGLFFFDIYFPTFYPSVPPMVHYHSRGLRLNPNLYGCGKVCLSLLNTWNGDKSENWRAGSTMLQVLVSIQALILNEKPFFNEPGYETFVNTTEGEWSSLCYNKTVFVLSCKTMLYSLQSPPKHFESFVAGHFRYRGRAILMACIAYLQGAQIGCPVVPKSEAVAREDDGNLSTSETKMETRHRRYPTFLRGLCCVFEQLLMELTLCGADCQVFHSHKAKKEAAKAASEQEN</sequence>
<dbReference type="PANTHER" id="PTHR46116">
    <property type="entry name" value="(E3-INDEPENDENT) E2 UBIQUITIN-CONJUGATING ENZYME"/>
    <property type="match status" value="1"/>
</dbReference>
<evidence type="ECO:0000313" key="9">
    <source>
        <dbReference type="Proteomes" id="UP000639772"/>
    </source>
</evidence>
<dbReference type="Proteomes" id="UP000639772">
    <property type="component" value="Unassembled WGS sequence"/>
</dbReference>
<feature type="region of interest" description="Disordered" evidence="6">
    <location>
        <begin position="1"/>
        <end position="39"/>
    </location>
</feature>
<evidence type="ECO:0000256" key="6">
    <source>
        <dbReference type="SAM" id="MobiDB-lite"/>
    </source>
</evidence>
<keyword evidence="3" id="KW-0547">Nucleotide-binding</keyword>
<dbReference type="SMART" id="SM00212">
    <property type="entry name" value="UBCc"/>
    <property type="match status" value="1"/>
</dbReference>
<dbReference type="OrthoDB" id="47801at2759"/>
<dbReference type="PROSITE" id="PS50127">
    <property type="entry name" value="UBC_2"/>
    <property type="match status" value="1"/>
</dbReference>
<dbReference type="GO" id="GO:0005524">
    <property type="term" value="F:ATP binding"/>
    <property type="evidence" value="ECO:0007669"/>
    <property type="project" value="UniProtKB-KW"/>
</dbReference>
<dbReference type="PANTHER" id="PTHR46116:SF10">
    <property type="entry name" value="OS05G0232500 PROTEIN"/>
    <property type="match status" value="1"/>
</dbReference>
<dbReference type="Gene3D" id="3.10.110.10">
    <property type="entry name" value="Ubiquitin Conjugating Enzyme"/>
    <property type="match status" value="1"/>
</dbReference>
<dbReference type="AlphaFoldDB" id="A0A835U6T1"/>
<accession>A0A835U6T1</accession>
<evidence type="ECO:0000256" key="5">
    <source>
        <dbReference type="ARBA" id="ARBA00022840"/>
    </source>
</evidence>
<keyword evidence="2" id="KW-0808">Transferase</keyword>
<evidence type="ECO:0000256" key="3">
    <source>
        <dbReference type="ARBA" id="ARBA00022741"/>
    </source>
</evidence>
<reference evidence="8 9" key="1">
    <citation type="journal article" date="2020" name="Nat. Food">
        <title>A phased Vanilla planifolia genome enables genetic improvement of flavour and production.</title>
        <authorList>
            <person name="Hasing T."/>
            <person name="Tang H."/>
            <person name="Brym M."/>
            <person name="Khazi F."/>
            <person name="Huang T."/>
            <person name="Chambers A.H."/>
        </authorList>
    </citation>
    <scope>NUCLEOTIDE SEQUENCE [LARGE SCALE GENOMIC DNA]</scope>
    <source>
        <tissue evidence="8">Leaf</tissue>
    </source>
</reference>
<dbReference type="EMBL" id="JADCNM010000331">
    <property type="protein sequence ID" value="KAG0448226.1"/>
    <property type="molecule type" value="Genomic_DNA"/>
</dbReference>
<dbReference type="FunFam" id="3.10.110.10:FF:000028">
    <property type="entry name" value="Probable ubiquitin-conjugating enzyme E2 23"/>
    <property type="match status" value="1"/>
</dbReference>
<keyword evidence="4" id="KW-0833">Ubl conjugation pathway</keyword>
<gene>
    <name evidence="8" type="ORF">HPP92_027921</name>
</gene>
<evidence type="ECO:0000256" key="4">
    <source>
        <dbReference type="ARBA" id="ARBA00022786"/>
    </source>
</evidence>
<dbReference type="CDD" id="cd23837">
    <property type="entry name" value="UBCc_UBE2O"/>
    <property type="match status" value="1"/>
</dbReference>
<evidence type="ECO:0000256" key="2">
    <source>
        <dbReference type="ARBA" id="ARBA00022679"/>
    </source>
</evidence>
<evidence type="ECO:0000259" key="7">
    <source>
        <dbReference type="PROSITE" id="PS50127"/>
    </source>
</evidence>
<dbReference type="GO" id="GO:0061631">
    <property type="term" value="F:ubiquitin conjugating enzyme activity"/>
    <property type="evidence" value="ECO:0007669"/>
    <property type="project" value="UniProtKB-EC"/>
</dbReference>
<protein>
    <recommendedName>
        <fullName evidence="1">E2 ubiquitin-conjugating enzyme</fullName>
        <ecNumber evidence="1">2.3.2.23</ecNumber>
    </recommendedName>
</protein>
<feature type="compositionally biased region" description="Polar residues" evidence="6">
    <location>
        <begin position="13"/>
        <end position="22"/>
    </location>
</feature>
<comment type="caution">
    <text evidence="8">The sequence shown here is derived from an EMBL/GenBank/DDBJ whole genome shotgun (WGS) entry which is preliminary data.</text>
</comment>
<name>A0A835U6T1_VANPL</name>
<dbReference type="EC" id="2.3.2.23" evidence="1"/>
<dbReference type="Pfam" id="PF00179">
    <property type="entry name" value="UQ_con"/>
    <property type="match status" value="1"/>
</dbReference>
<organism evidence="8 9">
    <name type="scientific">Vanilla planifolia</name>
    <name type="common">Vanilla</name>
    <dbReference type="NCBI Taxonomy" id="51239"/>
    <lineage>
        <taxon>Eukaryota</taxon>
        <taxon>Viridiplantae</taxon>
        <taxon>Streptophyta</taxon>
        <taxon>Embryophyta</taxon>
        <taxon>Tracheophyta</taxon>
        <taxon>Spermatophyta</taxon>
        <taxon>Magnoliopsida</taxon>
        <taxon>Liliopsida</taxon>
        <taxon>Asparagales</taxon>
        <taxon>Orchidaceae</taxon>
        <taxon>Vanilloideae</taxon>
        <taxon>Vanilleae</taxon>
        <taxon>Vanilla</taxon>
    </lineage>
</organism>
<evidence type="ECO:0000256" key="1">
    <source>
        <dbReference type="ARBA" id="ARBA00012486"/>
    </source>
</evidence>